<proteinExistence type="predicted"/>
<protein>
    <submittedName>
        <fullName evidence="1">Pc22g02670 protein</fullName>
    </submittedName>
</protein>
<dbReference type="OrthoDB" id="2999773at2759"/>
<dbReference type="Pfam" id="PF20174">
    <property type="entry name" value="DUF6540"/>
    <property type="match status" value="1"/>
</dbReference>
<dbReference type="BioCyc" id="PCHR:PC22G02670-MONOMER"/>
<dbReference type="OMA" id="HYAVFIP"/>
<dbReference type="VEuPathDB" id="FungiDB:PCH_Pc22g02670"/>
<dbReference type="EMBL" id="AM920437">
    <property type="protein sequence ID" value="CAP97555.1"/>
    <property type="molecule type" value="Genomic_DNA"/>
</dbReference>
<dbReference type="AlphaFoldDB" id="B6HPM6"/>
<evidence type="ECO:0000313" key="2">
    <source>
        <dbReference type="Proteomes" id="UP000000724"/>
    </source>
</evidence>
<name>B6HPM6_PENRW</name>
<dbReference type="InterPro" id="IPR046670">
    <property type="entry name" value="DUF6540"/>
</dbReference>
<dbReference type="Proteomes" id="UP000000724">
    <property type="component" value="Contig Pc00c22"/>
</dbReference>
<gene>
    <name evidence="1" type="ORF">Pc22g02670</name>
    <name evidence="1" type="ORF">PCH_Pc22g02670</name>
</gene>
<organism evidence="1 2">
    <name type="scientific">Penicillium rubens (strain ATCC 28089 / DSM 1075 / NRRL 1951 / Wisconsin 54-1255)</name>
    <name type="common">Penicillium chrysogenum</name>
    <dbReference type="NCBI Taxonomy" id="500485"/>
    <lineage>
        <taxon>Eukaryota</taxon>
        <taxon>Fungi</taxon>
        <taxon>Dikarya</taxon>
        <taxon>Ascomycota</taxon>
        <taxon>Pezizomycotina</taxon>
        <taxon>Eurotiomycetes</taxon>
        <taxon>Eurotiomycetidae</taxon>
        <taxon>Eurotiales</taxon>
        <taxon>Aspergillaceae</taxon>
        <taxon>Penicillium</taxon>
        <taxon>Penicillium chrysogenum species complex</taxon>
    </lineage>
</organism>
<dbReference type="HOGENOM" id="CLU_099931_1_1_1"/>
<dbReference type="eggNOG" id="ENOG502SEUF">
    <property type="taxonomic scope" value="Eukaryota"/>
</dbReference>
<keyword evidence="2" id="KW-1185">Reference proteome</keyword>
<reference evidence="1 2" key="1">
    <citation type="journal article" date="2008" name="Nat. Biotechnol.">
        <title>Genome sequencing and analysis of the filamentous fungus Penicillium chrysogenum.</title>
        <authorList>
            <person name="van den Berg M.A."/>
            <person name="Albang R."/>
            <person name="Albermann K."/>
            <person name="Badger J.H."/>
            <person name="Daran J.-M."/>
            <person name="Driessen A.J.M."/>
            <person name="Garcia-Estrada C."/>
            <person name="Fedorova N.D."/>
            <person name="Harris D.M."/>
            <person name="Heijne W.H.M."/>
            <person name="Joardar V.S."/>
            <person name="Kiel J.A.K.W."/>
            <person name="Kovalchuk A."/>
            <person name="Martin J.F."/>
            <person name="Nierman W.C."/>
            <person name="Nijland J.G."/>
            <person name="Pronk J.T."/>
            <person name="Roubos J.A."/>
            <person name="van der Klei I.J."/>
            <person name="van Peij N.N.M.E."/>
            <person name="Veenhuis M."/>
            <person name="von Doehren H."/>
            <person name="Wagner C."/>
            <person name="Wortman J.R."/>
            <person name="Bovenberg R.A.L."/>
        </authorList>
    </citation>
    <scope>NUCLEOTIDE SEQUENCE [LARGE SCALE GENOMIC DNA]</scope>
    <source>
        <strain evidence="2">ATCC 28089 / DSM 1075 / NRRL 1951 / Wisconsin 54-1255</strain>
    </source>
</reference>
<evidence type="ECO:0000313" key="1">
    <source>
        <dbReference type="EMBL" id="CAP97555.1"/>
    </source>
</evidence>
<accession>B6HPM6</accession>
<sequence length="178" mass="19732">MSCINPLITTSLSSFSYSQSDKPIIKTISIPRTIYLAVLSSGTQPAHYAVYIPTCDTGDVGKLIHVTGNPAQGFFLEFRRNYDFDAPQPSFQLIPLAQVDDRYIKDTVGNKEIGDTIARDRFESVATTVQPPSRSPNPFDLSAPNCQNWLLDYTEKLVAEDYVPDSTLSVIRNAPKVL</sequence>